<feature type="transmembrane region" description="Helical" evidence="1">
    <location>
        <begin position="35"/>
        <end position="56"/>
    </location>
</feature>
<proteinExistence type="predicted"/>
<keyword evidence="1" id="KW-1133">Transmembrane helix</keyword>
<name>A0A2N9FE96_FAGSY</name>
<dbReference type="AlphaFoldDB" id="A0A2N9FE96"/>
<evidence type="ECO:0000256" key="1">
    <source>
        <dbReference type="SAM" id="Phobius"/>
    </source>
</evidence>
<protein>
    <submittedName>
        <fullName evidence="2">Uncharacterized protein</fullName>
    </submittedName>
</protein>
<reference evidence="2" key="1">
    <citation type="submission" date="2018-02" db="EMBL/GenBank/DDBJ databases">
        <authorList>
            <person name="Cohen D.B."/>
            <person name="Kent A.D."/>
        </authorList>
    </citation>
    <scope>NUCLEOTIDE SEQUENCE</scope>
</reference>
<evidence type="ECO:0000313" key="2">
    <source>
        <dbReference type="EMBL" id="SPC85523.1"/>
    </source>
</evidence>
<sequence length="164" mass="18845">MSDRGSDAMRAPLRWLLLCLLGRKCTRIPYFRLSYLIVLTTCFWSLAHLVGLSNALDHLVRRHFLNLRSVLVEAFGFFQSTFLDSGSPLLISGLSSNFSVRGKIAPVWYNKINGETHGQIKGLSHIFSNSGLFSHCYSEFLIPGLRYYHRFGRFCKRCPFAWMM</sequence>
<gene>
    <name evidence="2" type="ORF">FSB_LOCUS13405</name>
</gene>
<keyword evidence="1" id="KW-0812">Transmembrane</keyword>
<keyword evidence="1" id="KW-0472">Membrane</keyword>
<organism evidence="2">
    <name type="scientific">Fagus sylvatica</name>
    <name type="common">Beechnut</name>
    <dbReference type="NCBI Taxonomy" id="28930"/>
    <lineage>
        <taxon>Eukaryota</taxon>
        <taxon>Viridiplantae</taxon>
        <taxon>Streptophyta</taxon>
        <taxon>Embryophyta</taxon>
        <taxon>Tracheophyta</taxon>
        <taxon>Spermatophyta</taxon>
        <taxon>Magnoliopsida</taxon>
        <taxon>eudicotyledons</taxon>
        <taxon>Gunneridae</taxon>
        <taxon>Pentapetalae</taxon>
        <taxon>rosids</taxon>
        <taxon>fabids</taxon>
        <taxon>Fagales</taxon>
        <taxon>Fagaceae</taxon>
        <taxon>Fagus</taxon>
    </lineage>
</organism>
<accession>A0A2N9FE96</accession>
<dbReference type="EMBL" id="OIVN01000783">
    <property type="protein sequence ID" value="SPC85523.1"/>
    <property type="molecule type" value="Genomic_DNA"/>
</dbReference>